<evidence type="ECO:0000313" key="2">
    <source>
        <dbReference type="EMBL" id="GAY74012.1"/>
    </source>
</evidence>
<accession>A0A401FNR0</accession>
<keyword evidence="3" id="KW-1185">Reference proteome</keyword>
<dbReference type="Pfam" id="PF10400">
    <property type="entry name" value="Vir_act_alpha_C"/>
    <property type="match status" value="1"/>
</dbReference>
<reference evidence="2 3" key="1">
    <citation type="submission" date="2017-11" db="EMBL/GenBank/DDBJ databases">
        <title>Draft Genome Sequence of Lactobacillus curieae NBRC 111893 isolated from Koso, a Japanese sugar-Vegetable Fermented Beverage.</title>
        <authorList>
            <person name="Chiou T.Y."/>
            <person name="Oshima K."/>
            <person name="Suda W."/>
            <person name="Hattori M."/>
            <person name="Takahashi T."/>
        </authorList>
    </citation>
    <scope>NUCLEOTIDE SEQUENCE [LARGE SCALE GENOMIC DNA]</scope>
    <source>
        <strain evidence="2 3">NBRC111893</strain>
    </source>
</reference>
<dbReference type="AlphaFoldDB" id="A0A401FNR0"/>
<comment type="caution">
    <text evidence="2">The sequence shown here is derived from an EMBL/GenBank/DDBJ whole genome shotgun (WGS) entry which is preliminary data.</text>
</comment>
<dbReference type="Gene3D" id="6.10.140.190">
    <property type="match status" value="1"/>
</dbReference>
<gene>
    <name evidence="2" type="ORF">NBRC111893_2158</name>
</gene>
<name>A0A401FNR0_9LACO</name>
<evidence type="ECO:0000313" key="3">
    <source>
        <dbReference type="Proteomes" id="UP000286974"/>
    </source>
</evidence>
<sequence>MEDQELITHKTSIVGQKLEKKIYLITQLGTNIFKDWLHSPSILDQAHDEFILKLYFISNRDNPQIKIMVAEQLQLHQAKLNTLKQQKITKFPDQEHINQDYGHFLVLNHAINREESYLSWLNAIE</sequence>
<protein>
    <submittedName>
        <fullName evidence="2">Negative regulator of phenolic acid metabolism PadR</fullName>
    </submittedName>
</protein>
<dbReference type="Proteomes" id="UP000286974">
    <property type="component" value="Unassembled WGS sequence"/>
</dbReference>
<dbReference type="InterPro" id="IPR018309">
    <property type="entry name" value="Tscrpt_reg_PadR_C"/>
</dbReference>
<organism evidence="2 3">
    <name type="scientific">Lentilactobacillus kosonis</name>
    <dbReference type="NCBI Taxonomy" id="2810561"/>
    <lineage>
        <taxon>Bacteria</taxon>
        <taxon>Bacillati</taxon>
        <taxon>Bacillota</taxon>
        <taxon>Bacilli</taxon>
        <taxon>Lactobacillales</taxon>
        <taxon>Lactobacillaceae</taxon>
        <taxon>Lentilactobacillus</taxon>
    </lineage>
</organism>
<proteinExistence type="predicted"/>
<dbReference type="SUPFAM" id="SSF46785">
    <property type="entry name" value="Winged helix' DNA-binding domain"/>
    <property type="match status" value="1"/>
</dbReference>
<evidence type="ECO:0000259" key="1">
    <source>
        <dbReference type="Pfam" id="PF10400"/>
    </source>
</evidence>
<dbReference type="InterPro" id="IPR036390">
    <property type="entry name" value="WH_DNA-bd_sf"/>
</dbReference>
<dbReference type="EMBL" id="BEXA01000005">
    <property type="protein sequence ID" value="GAY74012.1"/>
    <property type="molecule type" value="Genomic_DNA"/>
</dbReference>
<feature type="domain" description="Transcription regulator PadR C-terminal" evidence="1">
    <location>
        <begin position="48"/>
        <end position="123"/>
    </location>
</feature>